<name>A0ABP4VMY8_9ACTN</name>
<proteinExistence type="predicted"/>
<reference evidence="2" key="1">
    <citation type="journal article" date="2019" name="Int. J. Syst. Evol. Microbiol.">
        <title>The Global Catalogue of Microorganisms (GCM) 10K type strain sequencing project: providing services to taxonomists for standard genome sequencing and annotation.</title>
        <authorList>
            <consortium name="The Broad Institute Genomics Platform"/>
            <consortium name="The Broad Institute Genome Sequencing Center for Infectious Disease"/>
            <person name="Wu L."/>
            <person name="Ma J."/>
        </authorList>
    </citation>
    <scope>NUCLEOTIDE SEQUENCE [LARGE SCALE GENOMIC DNA]</scope>
    <source>
        <strain evidence="2">JCM 13518</strain>
    </source>
</reference>
<gene>
    <name evidence="1" type="ORF">GCM10009710_08830</name>
</gene>
<dbReference type="InterPro" id="IPR043758">
    <property type="entry name" value="DUF5703"/>
</dbReference>
<evidence type="ECO:0000313" key="2">
    <source>
        <dbReference type="Proteomes" id="UP001501057"/>
    </source>
</evidence>
<comment type="caution">
    <text evidence="1">The sequence shown here is derived from an EMBL/GenBank/DDBJ whole genome shotgun (WGS) entry which is preliminary data.</text>
</comment>
<dbReference type="EMBL" id="BAAAME010000002">
    <property type="protein sequence ID" value="GAA1730452.1"/>
    <property type="molecule type" value="Genomic_DNA"/>
</dbReference>
<dbReference type="RefSeq" id="WP_229054023.1">
    <property type="nucleotide sequence ID" value="NZ_BAAAME010000002.1"/>
</dbReference>
<organism evidence="1 2">
    <name type="scientific">Aeromicrobium alkaliterrae</name>
    <dbReference type="NCBI Taxonomy" id="302168"/>
    <lineage>
        <taxon>Bacteria</taxon>
        <taxon>Bacillati</taxon>
        <taxon>Actinomycetota</taxon>
        <taxon>Actinomycetes</taxon>
        <taxon>Propionibacteriales</taxon>
        <taxon>Nocardioidaceae</taxon>
        <taxon>Aeromicrobium</taxon>
    </lineage>
</organism>
<evidence type="ECO:0000313" key="1">
    <source>
        <dbReference type="EMBL" id="GAA1730452.1"/>
    </source>
</evidence>
<keyword evidence="2" id="KW-1185">Reference proteome</keyword>
<dbReference type="Proteomes" id="UP001501057">
    <property type="component" value="Unassembled WGS sequence"/>
</dbReference>
<sequence length="62" mass="7607">MVEYEFWDLTISRTKSRSAVCHMLTQAAEYQGWELHRLHKDRTGQRTVRLRRKIIRMRPTYV</sequence>
<accession>A0ABP4VMY8</accession>
<protein>
    <submittedName>
        <fullName evidence="1">DUF5703 family protein</fullName>
    </submittedName>
</protein>
<dbReference type="Pfam" id="PF18963">
    <property type="entry name" value="DUF5703"/>
    <property type="match status" value="1"/>
</dbReference>